<comment type="subcellular location">
    <subcellularLocation>
        <location evidence="2">Secreted</location>
    </subcellularLocation>
</comment>
<evidence type="ECO:0000256" key="2">
    <source>
        <dbReference type="ARBA" id="ARBA00004613"/>
    </source>
</evidence>
<evidence type="ECO:0000313" key="12">
    <source>
        <dbReference type="Proteomes" id="UP001178508"/>
    </source>
</evidence>
<gene>
    <name evidence="11" type="ORF">XNOV1_A024615</name>
</gene>
<dbReference type="InterPro" id="IPR001304">
    <property type="entry name" value="C-type_lectin-like"/>
</dbReference>
<dbReference type="InterPro" id="IPR016187">
    <property type="entry name" value="CTDL_fold"/>
</dbReference>
<name>A0AAV1HN84_XYRNO</name>
<dbReference type="PROSITE" id="PS00615">
    <property type="entry name" value="C_TYPE_LECTIN_1"/>
    <property type="match status" value="1"/>
</dbReference>
<dbReference type="InterPro" id="IPR006585">
    <property type="entry name" value="FTP1"/>
</dbReference>
<dbReference type="InterPro" id="IPR051941">
    <property type="entry name" value="BG_Antigen-Binding_Lectin"/>
</dbReference>
<keyword evidence="12" id="KW-1185">Reference proteome</keyword>
<dbReference type="GO" id="GO:0001868">
    <property type="term" value="P:regulation of complement activation, lectin pathway"/>
    <property type="evidence" value="ECO:0007669"/>
    <property type="project" value="UniProtKB-ARBA"/>
</dbReference>
<evidence type="ECO:0000256" key="5">
    <source>
        <dbReference type="ARBA" id="ARBA00022525"/>
    </source>
</evidence>
<dbReference type="InterPro" id="IPR016186">
    <property type="entry name" value="C-type_lectin-like/link_sf"/>
</dbReference>
<dbReference type="EMBL" id="OY660887">
    <property type="protein sequence ID" value="CAJ1087547.1"/>
    <property type="molecule type" value="Genomic_DNA"/>
</dbReference>
<dbReference type="AlphaFoldDB" id="A0AAV1HN84"/>
<dbReference type="PANTHER" id="PTHR45713:SF8">
    <property type="entry name" value="SI:CH211-215K15.4"/>
    <property type="match status" value="1"/>
</dbReference>
<evidence type="ECO:0000256" key="6">
    <source>
        <dbReference type="ARBA" id="ARBA00022723"/>
    </source>
</evidence>
<accession>A0AAV1HN84</accession>
<dbReference type="Proteomes" id="UP001178508">
    <property type="component" value="Chromosome 24"/>
</dbReference>
<dbReference type="PROSITE" id="PS50041">
    <property type="entry name" value="C_TYPE_LECTIN_2"/>
    <property type="match status" value="1"/>
</dbReference>
<evidence type="ECO:0000256" key="3">
    <source>
        <dbReference type="ARBA" id="ARBA00010147"/>
    </source>
</evidence>
<sequence length="313" mass="35269">MVSSAFNIVFVHHIANGLGLKASSLTNVALTGTASQSGISHDGEASLAIDGNKNPDYAGGFSCTHTLFANSHWWRLLLPAVYRVSHVDITNRDELAERINGAELLIGNNAQNNGNNNPRCAVIDSIGRGQTRTFDCGGMIGRFVNVKLERPNTILTLCELEVYGEIAAPAPSFSAVVMGRSVAVVEKELCWSDALFYCRDFYWDLLSIRSEEEQREVEEVLRSVSFPLTERVWLGLRRYLMGKTWFWMSGDTENFDYFETQSIWEDTSPCGAIDTSDRFHWGDLPCEEHRHFICLTDYQPDDERVEFYSSTRP</sequence>
<evidence type="ECO:0000256" key="9">
    <source>
        <dbReference type="ARBA" id="ARBA00023157"/>
    </source>
</evidence>
<keyword evidence="9" id="KW-1015">Disulfide bond</keyword>
<reference evidence="11" key="1">
    <citation type="submission" date="2023-08" db="EMBL/GenBank/DDBJ databases">
        <authorList>
            <person name="Alioto T."/>
            <person name="Alioto T."/>
            <person name="Gomez Garrido J."/>
        </authorList>
    </citation>
    <scope>NUCLEOTIDE SEQUENCE</scope>
</reference>
<dbReference type="GO" id="GO:0042806">
    <property type="term" value="F:fucose binding"/>
    <property type="evidence" value="ECO:0007669"/>
    <property type="project" value="UniProtKB-ARBA"/>
</dbReference>
<dbReference type="SMART" id="SM00034">
    <property type="entry name" value="CLECT"/>
    <property type="match status" value="1"/>
</dbReference>
<evidence type="ECO:0000256" key="4">
    <source>
        <dbReference type="ARBA" id="ARBA00011233"/>
    </source>
</evidence>
<keyword evidence="7" id="KW-0430">Lectin</keyword>
<feature type="domain" description="C-type lectin" evidence="10">
    <location>
        <begin position="191"/>
        <end position="295"/>
    </location>
</feature>
<dbReference type="InterPro" id="IPR008979">
    <property type="entry name" value="Galactose-bd-like_sf"/>
</dbReference>
<dbReference type="GO" id="GO:0010185">
    <property type="term" value="P:regulation of cellular defense response"/>
    <property type="evidence" value="ECO:0007669"/>
    <property type="project" value="UniProtKB-ARBA"/>
</dbReference>
<evidence type="ECO:0000256" key="7">
    <source>
        <dbReference type="ARBA" id="ARBA00022734"/>
    </source>
</evidence>
<dbReference type="Pfam" id="PF00059">
    <property type="entry name" value="Lectin_C"/>
    <property type="match status" value="1"/>
</dbReference>
<comment type="function">
    <text evidence="1">Acts as a defensive agent. Recognizes blood group fucosylated oligosaccharides including A, B, H and Lewis B-type antigens. Does not recognize Lewis A antigen and has low affinity for monovalent haptens.</text>
</comment>
<keyword evidence="6" id="KW-0479">Metal-binding</keyword>
<dbReference type="SUPFAM" id="SSF49785">
    <property type="entry name" value="Galactose-binding domain-like"/>
    <property type="match status" value="1"/>
</dbReference>
<evidence type="ECO:0000259" key="10">
    <source>
        <dbReference type="PROSITE" id="PS50041"/>
    </source>
</evidence>
<comment type="subunit">
    <text evidence="4">Homotrimer.</text>
</comment>
<evidence type="ECO:0000313" key="11">
    <source>
        <dbReference type="EMBL" id="CAJ1087547.1"/>
    </source>
</evidence>
<protein>
    <submittedName>
        <fullName evidence="11">Uncharacterized protein LOC117807966 isoform X2</fullName>
    </submittedName>
</protein>
<proteinExistence type="inferred from homology"/>
<keyword evidence="8" id="KW-0106">Calcium</keyword>
<dbReference type="Gene3D" id="2.60.120.260">
    <property type="entry name" value="Galactose-binding domain-like"/>
    <property type="match status" value="1"/>
</dbReference>
<dbReference type="InterPro" id="IPR018378">
    <property type="entry name" value="C-type_lectin_CS"/>
</dbReference>
<dbReference type="CDD" id="cd00037">
    <property type="entry name" value="CLECT"/>
    <property type="match status" value="1"/>
</dbReference>
<dbReference type="SMART" id="SM00607">
    <property type="entry name" value="FTP"/>
    <property type="match status" value="1"/>
</dbReference>
<dbReference type="SUPFAM" id="SSF56436">
    <property type="entry name" value="C-type lectin-like"/>
    <property type="match status" value="1"/>
</dbReference>
<dbReference type="GO" id="GO:0046872">
    <property type="term" value="F:metal ion binding"/>
    <property type="evidence" value="ECO:0007669"/>
    <property type="project" value="UniProtKB-KW"/>
</dbReference>
<comment type="similarity">
    <text evidence="3">Belongs to the fucolectin family.</text>
</comment>
<dbReference type="Gene3D" id="3.10.100.10">
    <property type="entry name" value="Mannose-Binding Protein A, subunit A"/>
    <property type="match status" value="1"/>
</dbReference>
<organism evidence="11 12">
    <name type="scientific">Xyrichtys novacula</name>
    <name type="common">Pearly razorfish</name>
    <name type="synonym">Hemipteronotus novacula</name>
    <dbReference type="NCBI Taxonomy" id="13765"/>
    <lineage>
        <taxon>Eukaryota</taxon>
        <taxon>Metazoa</taxon>
        <taxon>Chordata</taxon>
        <taxon>Craniata</taxon>
        <taxon>Vertebrata</taxon>
        <taxon>Euteleostomi</taxon>
        <taxon>Actinopterygii</taxon>
        <taxon>Neopterygii</taxon>
        <taxon>Teleostei</taxon>
        <taxon>Neoteleostei</taxon>
        <taxon>Acanthomorphata</taxon>
        <taxon>Eupercaria</taxon>
        <taxon>Labriformes</taxon>
        <taxon>Labridae</taxon>
        <taxon>Xyrichtys</taxon>
    </lineage>
</organism>
<dbReference type="PANTHER" id="PTHR45713">
    <property type="entry name" value="FTP DOMAIN-CONTAINING PROTEIN"/>
    <property type="match status" value="1"/>
</dbReference>
<dbReference type="Pfam" id="PF22633">
    <property type="entry name" value="F5_F8_type_C_2"/>
    <property type="match status" value="1"/>
</dbReference>
<dbReference type="GO" id="GO:0005576">
    <property type="term" value="C:extracellular region"/>
    <property type="evidence" value="ECO:0007669"/>
    <property type="project" value="UniProtKB-SubCell"/>
</dbReference>
<keyword evidence="5" id="KW-0964">Secreted</keyword>
<evidence type="ECO:0000256" key="8">
    <source>
        <dbReference type="ARBA" id="ARBA00022837"/>
    </source>
</evidence>
<evidence type="ECO:0000256" key="1">
    <source>
        <dbReference type="ARBA" id="ARBA00002219"/>
    </source>
</evidence>